<dbReference type="InterPro" id="IPR001261">
    <property type="entry name" value="ArgE/DapE_CS"/>
</dbReference>
<evidence type="ECO:0000256" key="4">
    <source>
        <dbReference type="ARBA" id="ARBA00011913"/>
    </source>
</evidence>
<evidence type="ECO:0000256" key="2">
    <source>
        <dbReference type="ARBA" id="ARBA00004496"/>
    </source>
</evidence>
<dbReference type="PANTHER" id="PTHR45892:SF1">
    <property type="entry name" value="AMINOACYLASE-1"/>
    <property type="match status" value="1"/>
</dbReference>
<dbReference type="Gene3D" id="3.30.70.360">
    <property type="match status" value="1"/>
</dbReference>
<organism evidence="11 12">
    <name type="scientific">Musca domestica</name>
    <name type="common">House fly</name>
    <dbReference type="NCBI Taxonomy" id="7370"/>
    <lineage>
        <taxon>Eukaryota</taxon>
        <taxon>Metazoa</taxon>
        <taxon>Ecdysozoa</taxon>
        <taxon>Arthropoda</taxon>
        <taxon>Hexapoda</taxon>
        <taxon>Insecta</taxon>
        <taxon>Pterygota</taxon>
        <taxon>Neoptera</taxon>
        <taxon>Endopterygota</taxon>
        <taxon>Diptera</taxon>
        <taxon>Brachycera</taxon>
        <taxon>Muscomorpha</taxon>
        <taxon>Muscoidea</taxon>
        <taxon>Muscidae</taxon>
        <taxon>Musca</taxon>
    </lineage>
</organism>
<name>A0ABM3UXY5_MUSDO</name>
<dbReference type="Pfam" id="PF01546">
    <property type="entry name" value="Peptidase_M20"/>
    <property type="match status" value="1"/>
</dbReference>
<evidence type="ECO:0000313" key="12">
    <source>
        <dbReference type="RefSeq" id="XP_058978385.1"/>
    </source>
</evidence>
<keyword evidence="5" id="KW-0963">Cytoplasm</keyword>
<keyword evidence="6" id="KW-0479">Metal-binding</keyword>
<sequence length="400" mass="45640">MSAWENNEEIKLFREYLRIPSVHPDIDYEPCIKFLSQQLEKLEIPYQVHHINGDRTKPVLVGTWLGSKPELPAILLNSHMDVVPVYEEKWTHPPFGGHMDEEGRIYGRGAQDMKCVGAQYLAALRVLKKSHEKMQRTVHVVFVPDEETGGELSLQEFVKSKEFRELKVGFALDEGMATEDERYVAYYAERSLWQINFKIKGSAGHGSLLLQNTAGQKFNYLLDKLMTYRQGQEAILAKDPTKHVGDVTTINLTMVNGGIQSNVVPAMLEACFDMRIATDVNLKEYEQQLRQWCEEAGGGIEWEWLVRIDTAPKTKTDASNPYWLAFEKAFQEMNLSLETHVFPGGTDSQFLRAIGIPSIGFSPMPNTPILMHDHNEYLQADVYLRGIEIYTKILLNLLNC</sequence>
<evidence type="ECO:0000256" key="9">
    <source>
        <dbReference type="ARBA" id="ARBA00029656"/>
    </source>
</evidence>
<dbReference type="PROSITE" id="PS00758">
    <property type="entry name" value="ARGE_DAPE_CPG2_1"/>
    <property type="match status" value="1"/>
</dbReference>
<reference evidence="12" key="1">
    <citation type="submission" date="2025-08" db="UniProtKB">
        <authorList>
            <consortium name="RefSeq"/>
        </authorList>
    </citation>
    <scope>IDENTIFICATION</scope>
    <source>
        <strain evidence="12">Aabys</strain>
        <tissue evidence="12">Whole body</tissue>
    </source>
</reference>
<keyword evidence="7" id="KW-0378">Hydrolase</keyword>
<protein>
    <recommendedName>
        <fullName evidence="4">N-acyl-aliphatic-L-amino acid amidohydrolase</fullName>
        <ecNumber evidence="4">3.5.1.14</ecNumber>
    </recommendedName>
    <alternativeName>
        <fullName evidence="9">N-acyl-L-amino-acid amidohydrolase</fullName>
    </alternativeName>
</protein>
<gene>
    <name evidence="12" type="primary">LOC101900512</name>
</gene>
<accession>A0ABM3UXY5</accession>
<evidence type="ECO:0000256" key="8">
    <source>
        <dbReference type="ARBA" id="ARBA00022833"/>
    </source>
</evidence>
<dbReference type="InterPro" id="IPR002933">
    <property type="entry name" value="Peptidase_M20"/>
</dbReference>
<comment type="subcellular location">
    <subcellularLocation>
        <location evidence="2">Cytoplasm</location>
    </subcellularLocation>
</comment>
<dbReference type="SUPFAM" id="SSF55031">
    <property type="entry name" value="Bacterial exopeptidase dimerisation domain"/>
    <property type="match status" value="1"/>
</dbReference>
<dbReference type="Pfam" id="PF07687">
    <property type="entry name" value="M20_dimer"/>
    <property type="match status" value="1"/>
</dbReference>
<dbReference type="PIRSF" id="PIRSF036696">
    <property type="entry name" value="ACY-1"/>
    <property type="match status" value="1"/>
</dbReference>
<dbReference type="NCBIfam" id="TIGR01880">
    <property type="entry name" value="Ac-peptdase-euk"/>
    <property type="match status" value="1"/>
</dbReference>
<dbReference type="EC" id="3.5.1.14" evidence="4"/>
<dbReference type="Gene3D" id="3.40.630.10">
    <property type="entry name" value="Zn peptidases"/>
    <property type="match status" value="1"/>
</dbReference>
<dbReference type="Gene3D" id="1.10.150.900">
    <property type="match status" value="1"/>
</dbReference>
<evidence type="ECO:0000256" key="1">
    <source>
        <dbReference type="ARBA" id="ARBA00001947"/>
    </source>
</evidence>
<dbReference type="PROSITE" id="PS00759">
    <property type="entry name" value="ARGE_DAPE_CPG2_2"/>
    <property type="match status" value="1"/>
</dbReference>
<dbReference type="Proteomes" id="UP001652621">
    <property type="component" value="Unplaced"/>
</dbReference>
<dbReference type="InterPro" id="IPR052083">
    <property type="entry name" value="Aminoacylase-1_M20A"/>
</dbReference>
<evidence type="ECO:0000256" key="7">
    <source>
        <dbReference type="ARBA" id="ARBA00022801"/>
    </source>
</evidence>
<evidence type="ECO:0000256" key="3">
    <source>
        <dbReference type="ARBA" id="ARBA00006247"/>
    </source>
</evidence>
<dbReference type="InterPro" id="IPR010159">
    <property type="entry name" value="N-acyl_aa_amidohydrolase"/>
</dbReference>
<evidence type="ECO:0000256" key="6">
    <source>
        <dbReference type="ARBA" id="ARBA00022723"/>
    </source>
</evidence>
<evidence type="ECO:0000256" key="5">
    <source>
        <dbReference type="ARBA" id="ARBA00022490"/>
    </source>
</evidence>
<dbReference type="PANTHER" id="PTHR45892">
    <property type="entry name" value="AMINOACYLASE-1"/>
    <property type="match status" value="1"/>
</dbReference>
<evidence type="ECO:0000313" key="11">
    <source>
        <dbReference type="Proteomes" id="UP001652621"/>
    </source>
</evidence>
<dbReference type="GeneID" id="101900512"/>
<feature type="domain" description="Peptidase M20 dimerisation" evidence="10">
    <location>
        <begin position="187"/>
        <end position="297"/>
    </location>
</feature>
<keyword evidence="11" id="KW-1185">Reference proteome</keyword>
<comment type="cofactor">
    <cofactor evidence="1">
        <name>Zn(2+)</name>
        <dbReference type="ChEBI" id="CHEBI:29105"/>
    </cofactor>
</comment>
<evidence type="ECO:0000259" key="10">
    <source>
        <dbReference type="Pfam" id="PF07687"/>
    </source>
</evidence>
<comment type="similarity">
    <text evidence="3">Belongs to the peptidase M20A family.</text>
</comment>
<dbReference type="RefSeq" id="XP_058978385.1">
    <property type="nucleotide sequence ID" value="XM_059122402.1"/>
</dbReference>
<dbReference type="InterPro" id="IPR036264">
    <property type="entry name" value="Bact_exopeptidase_dim_dom"/>
</dbReference>
<dbReference type="SUPFAM" id="SSF53187">
    <property type="entry name" value="Zn-dependent exopeptidases"/>
    <property type="match status" value="1"/>
</dbReference>
<dbReference type="InterPro" id="IPR011650">
    <property type="entry name" value="Peptidase_M20_dimer"/>
</dbReference>
<keyword evidence="8" id="KW-0862">Zinc</keyword>
<proteinExistence type="inferred from homology"/>